<dbReference type="AlphaFoldDB" id="A0AAE1DN04"/>
<accession>A0AAE1DN04</accession>
<proteinExistence type="predicted"/>
<evidence type="ECO:0000313" key="2">
    <source>
        <dbReference type="Proteomes" id="UP001283361"/>
    </source>
</evidence>
<evidence type="ECO:0000313" key="1">
    <source>
        <dbReference type="EMBL" id="KAK3775845.1"/>
    </source>
</evidence>
<sequence length="74" mass="8314">MTHTETLFFRFLIKHNHDVTVAKQVGVSQGRASHMSTMNVLAGLLVTRPNRLLEPKAEERGAACSGYRRSNMDE</sequence>
<name>A0AAE1DN04_9GAST</name>
<reference evidence="1" key="1">
    <citation type="journal article" date="2023" name="G3 (Bethesda)">
        <title>A reference genome for the long-term kleptoplast-retaining sea slug Elysia crispata morphotype clarki.</title>
        <authorList>
            <person name="Eastman K.E."/>
            <person name="Pendleton A.L."/>
            <person name="Shaikh M.A."/>
            <person name="Suttiyut T."/>
            <person name="Ogas R."/>
            <person name="Tomko P."/>
            <person name="Gavelis G."/>
            <person name="Widhalm J.R."/>
            <person name="Wisecaver J.H."/>
        </authorList>
    </citation>
    <scope>NUCLEOTIDE SEQUENCE</scope>
    <source>
        <strain evidence="1">ECLA1</strain>
    </source>
</reference>
<gene>
    <name evidence="1" type="ORF">RRG08_041557</name>
</gene>
<organism evidence="1 2">
    <name type="scientific">Elysia crispata</name>
    <name type="common">lettuce slug</name>
    <dbReference type="NCBI Taxonomy" id="231223"/>
    <lineage>
        <taxon>Eukaryota</taxon>
        <taxon>Metazoa</taxon>
        <taxon>Spiralia</taxon>
        <taxon>Lophotrochozoa</taxon>
        <taxon>Mollusca</taxon>
        <taxon>Gastropoda</taxon>
        <taxon>Heterobranchia</taxon>
        <taxon>Euthyneura</taxon>
        <taxon>Panpulmonata</taxon>
        <taxon>Sacoglossa</taxon>
        <taxon>Placobranchoidea</taxon>
        <taxon>Plakobranchidae</taxon>
        <taxon>Elysia</taxon>
    </lineage>
</organism>
<dbReference type="EMBL" id="JAWDGP010003268">
    <property type="protein sequence ID" value="KAK3775845.1"/>
    <property type="molecule type" value="Genomic_DNA"/>
</dbReference>
<protein>
    <submittedName>
        <fullName evidence="1">Uncharacterized protein</fullName>
    </submittedName>
</protein>
<comment type="caution">
    <text evidence="1">The sequence shown here is derived from an EMBL/GenBank/DDBJ whole genome shotgun (WGS) entry which is preliminary data.</text>
</comment>
<keyword evidence="2" id="KW-1185">Reference proteome</keyword>
<dbReference type="Proteomes" id="UP001283361">
    <property type="component" value="Unassembled WGS sequence"/>
</dbReference>